<feature type="compositionally biased region" description="Polar residues" evidence="1">
    <location>
        <begin position="1"/>
        <end position="18"/>
    </location>
</feature>
<dbReference type="AlphaFoldDB" id="Q0TVC2"/>
<dbReference type="RefSeq" id="XP_001806651.1">
    <property type="nucleotide sequence ID" value="XM_001806599.1"/>
</dbReference>
<sequence length="32" mass="3416">MARPGSTRQIHIITQTHQDNGRAAATTPEAGK</sequence>
<evidence type="ECO:0000256" key="1">
    <source>
        <dbReference type="SAM" id="MobiDB-lite"/>
    </source>
</evidence>
<organism evidence="2 3">
    <name type="scientific">Phaeosphaeria nodorum (strain SN15 / ATCC MYA-4574 / FGSC 10173)</name>
    <name type="common">Glume blotch fungus</name>
    <name type="synonym">Parastagonospora nodorum</name>
    <dbReference type="NCBI Taxonomy" id="321614"/>
    <lineage>
        <taxon>Eukaryota</taxon>
        <taxon>Fungi</taxon>
        <taxon>Dikarya</taxon>
        <taxon>Ascomycota</taxon>
        <taxon>Pezizomycotina</taxon>
        <taxon>Dothideomycetes</taxon>
        <taxon>Pleosporomycetidae</taxon>
        <taxon>Pleosporales</taxon>
        <taxon>Pleosporineae</taxon>
        <taxon>Phaeosphaeriaceae</taxon>
        <taxon>Parastagonospora</taxon>
    </lineage>
</organism>
<evidence type="ECO:0000313" key="3">
    <source>
        <dbReference type="Proteomes" id="UP000001055"/>
    </source>
</evidence>
<name>Q0TVC2_PHANO</name>
<dbReference type="HOGENOM" id="CLU_3392498_0_0_1"/>
<dbReference type="EMBL" id="CH445374">
    <property type="protein sequence ID" value="EAT76082.1"/>
    <property type="molecule type" value="Genomic_DNA"/>
</dbReference>
<protein>
    <submittedName>
        <fullName evidence="2">Uncharacterized protein</fullName>
    </submittedName>
</protein>
<gene>
    <name evidence="2" type="ORF">SNOG_16542</name>
</gene>
<dbReference type="Proteomes" id="UP000001055">
    <property type="component" value="Unassembled WGS sequence"/>
</dbReference>
<reference evidence="3" key="1">
    <citation type="journal article" date="2007" name="Plant Cell">
        <title>Dothideomycete-plant interactions illuminated by genome sequencing and EST analysis of the wheat pathogen Stagonospora nodorum.</title>
        <authorList>
            <person name="Hane J.K."/>
            <person name="Lowe R.G."/>
            <person name="Solomon P.S."/>
            <person name="Tan K.C."/>
            <person name="Schoch C.L."/>
            <person name="Spatafora J.W."/>
            <person name="Crous P.W."/>
            <person name="Kodira C."/>
            <person name="Birren B.W."/>
            <person name="Galagan J.E."/>
            <person name="Torriani S.F."/>
            <person name="McDonald B.A."/>
            <person name="Oliver R.P."/>
        </authorList>
    </citation>
    <scope>NUCLEOTIDE SEQUENCE [LARGE SCALE GENOMIC DNA]</scope>
    <source>
        <strain evidence="3">SN15 / ATCC MYA-4574 / FGSC 10173</strain>
    </source>
</reference>
<dbReference type="InParanoid" id="Q0TVC2"/>
<dbReference type="GeneID" id="5983583"/>
<accession>Q0TVC2</accession>
<dbReference type="KEGG" id="pno:SNOG_16542"/>
<proteinExistence type="predicted"/>
<evidence type="ECO:0000313" key="2">
    <source>
        <dbReference type="EMBL" id="EAT76082.1"/>
    </source>
</evidence>
<feature type="region of interest" description="Disordered" evidence="1">
    <location>
        <begin position="1"/>
        <end position="32"/>
    </location>
</feature>